<organism evidence="1 2">
    <name type="scientific">Brevibacterium aurantiacum</name>
    <dbReference type="NCBI Taxonomy" id="273384"/>
    <lineage>
        <taxon>Bacteria</taxon>
        <taxon>Bacillati</taxon>
        <taxon>Actinomycetota</taxon>
        <taxon>Actinomycetes</taxon>
        <taxon>Micrococcales</taxon>
        <taxon>Brevibacteriaceae</taxon>
        <taxon>Brevibacterium</taxon>
    </lineage>
</organism>
<accession>A0A2H1JHH2</accession>
<keyword evidence="2" id="KW-1185">Reference proteome</keyword>
<reference evidence="1" key="1">
    <citation type="submission" date="2017-03" db="EMBL/GenBank/DDBJ databases">
        <authorList>
            <person name="Monnet C."/>
        </authorList>
    </citation>
    <scope>NUCLEOTIDE SEQUENCE [LARGE SCALE GENOMIC DNA]</scope>
    <source>
        <strain evidence="1">ATCC 9175</strain>
    </source>
</reference>
<dbReference type="EMBL" id="FXZB01000016">
    <property type="protein sequence ID" value="SMX86831.1"/>
    <property type="molecule type" value="Genomic_DNA"/>
</dbReference>
<gene>
    <name evidence="1" type="ORF">BAUR9175_02429</name>
</gene>
<protein>
    <submittedName>
        <fullName evidence="1">Uncharacterized protein</fullName>
    </submittedName>
</protein>
<evidence type="ECO:0000313" key="1">
    <source>
        <dbReference type="EMBL" id="SMX86831.1"/>
    </source>
</evidence>
<dbReference type="Proteomes" id="UP000234525">
    <property type="component" value="Unassembled WGS sequence"/>
</dbReference>
<proteinExistence type="predicted"/>
<dbReference type="AlphaFoldDB" id="A0A2H1JHH2"/>
<evidence type="ECO:0000313" key="2">
    <source>
        <dbReference type="Proteomes" id="UP000234525"/>
    </source>
</evidence>
<comment type="caution">
    <text evidence="1">The sequence shown here is derived from an EMBL/GenBank/DDBJ whole genome shotgun (WGS) entry which is preliminary data.</text>
</comment>
<name>A0A2H1JHH2_BREAU</name>
<sequence>MIMVSGCQWSSIRSMESAQLFVDEARMQTELRDERAQRRREAFDYWWSRFRSLICRSA</sequence>